<sequence>MWPIRSEVSSSWNQSRPLFVDDLASPSTGMIWLGNNDGFIFIGHERNEAFNTDINRLIDEEVAPEARNLKWFEGMGNHSGWDQTLPVIFNHRKYGTWSQKVYTLKIEDYQSESEPATPDGYDLQKITAELYENQDESINNISFLHSKIDEFWSSPKHFFSQGIGYCALHKGEMVSTCFSGFVADNVHGIDIETKSAHQGKKIAQGLAHFFVQECFKKDMIPYWDCMENNYPSKAIAESLGFNNVFNYVGYDFCMI</sequence>
<dbReference type="PANTHER" id="PTHR31143">
    <property type="match status" value="1"/>
</dbReference>
<dbReference type="PANTHER" id="PTHR31143:SF2">
    <property type="entry name" value="FR47-LIKE DOMAIN-CONTAINING PROTEIN-RELATED"/>
    <property type="match status" value="1"/>
</dbReference>
<comment type="caution">
    <text evidence="2">The sequence shown here is derived from an EMBL/GenBank/DDBJ whole genome shotgun (WGS) entry which is preliminary data.</text>
</comment>
<dbReference type="PROSITE" id="PS51186">
    <property type="entry name" value="GNAT"/>
    <property type="match status" value="1"/>
</dbReference>
<dbReference type="EMBL" id="JAUSUB010000016">
    <property type="protein sequence ID" value="MDQ0271675.1"/>
    <property type="molecule type" value="Genomic_DNA"/>
</dbReference>
<evidence type="ECO:0000259" key="1">
    <source>
        <dbReference type="PROSITE" id="PS51186"/>
    </source>
</evidence>
<dbReference type="InterPro" id="IPR027365">
    <property type="entry name" value="GNAT_acetyltra_YdfB-like"/>
</dbReference>
<dbReference type="Pfam" id="PF12746">
    <property type="entry name" value="GNAT_acetyltran"/>
    <property type="match status" value="1"/>
</dbReference>
<proteinExistence type="predicted"/>
<dbReference type="Gene3D" id="3.40.630.30">
    <property type="match status" value="1"/>
</dbReference>
<organism evidence="2 3">
    <name type="scientific">Cytobacillus purgationiresistens</name>
    <dbReference type="NCBI Taxonomy" id="863449"/>
    <lineage>
        <taxon>Bacteria</taxon>
        <taxon>Bacillati</taxon>
        <taxon>Bacillota</taxon>
        <taxon>Bacilli</taxon>
        <taxon>Bacillales</taxon>
        <taxon>Bacillaceae</taxon>
        <taxon>Cytobacillus</taxon>
    </lineage>
</organism>
<dbReference type="SUPFAM" id="SSF55729">
    <property type="entry name" value="Acyl-CoA N-acyltransferases (Nat)"/>
    <property type="match status" value="1"/>
</dbReference>
<evidence type="ECO:0000313" key="2">
    <source>
        <dbReference type="EMBL" id="MDQ0271675.1"/>
    </source>
</evidence>
<keyword evidence="3" id="KW-1185">Reference proteome</keyword>
<accession>A0ABU0AK86</accession>
<evidence type="ECO:0000313" key="3">
    <source>
        <dbReference type="Proteomes" id="UP001238088"/>
    </source>
</evidence>
<reference evidence="2 3" key="1">
    <citation type="submission" date="2023-07" db="EMBL/GenBank/DDBJ databases">
        <title>Genomic Encyclopedia of Type Strains, Phase IV (KMG-IV): sequencing the most valuable type-strain genomes for metagenomic binning, comparative biology and taxonomic classification.</title>
        <authorList>
            <person name="Goeker M."/>
        </authorList>
    </citation>
    <scope>NUCLEOTIDE SEQUENCE [LARGE SCALE GENOMIC DNA]</scope>
    <source>
        <strain evidence="2 3">DSM 23494</strain>
    </source>
</reference>
<protein>
    <submittedName>
        <fullName evidence="2">RimJ/RimL family protein N-acetyltransferase</fullName>
    </submittedName>
</protein>
<gene>
    <name evidence="2" type="ORF">J2S17_003563</name>
</gene>
<dbReference type="InterPro" id="IPR016181">
    <property type="entry name" value="Acyl_CoA_acyltransferase"/>
</dbReference>
<dbReference type="Proteomes" id="UP001238088">
    <property type="component" value="Unassembled WGS sequence"/>
</dbReference>
<dbReference type="InterPro" id="IPR000182">
    <property type="entry name" value="GNAT_dom"/>
</dbReference>
<feature type="domain" description="N-acetyltransferase" evidence="1">
    <location>
        <begin position="111"/>
        <end position="255"/>
    </location>
</feature>
<name>A0ABU0AK86_9BACI</name>